<gene>
    <name evidence="1" type="ORF">F2Q70_00005484</name>
</gene>
<dbReference type="AlphaFoldDB" id="A0A8S9IMK0"/>
<evidence type="ECO:0000313" key="1">
    <source>
        <dbReference type="EMBL" id="KAF2571099.1"/>
    </source>
</evidence>
<accession>A0A8S9IMK0</accession>
<name>A0A8S9IMK0_BRACR</name>
<proteinExistence type="predicted"/>
<organism evidence="1">
    <name type="scientific">Brassica cretica</name>
    <name type="common">Mustard</name>
    <dbReference type="NCBI Taxonomy" id="69181"/>
    <lineage>
        <taxon>Eukaryota</taxon>
        <taxon>Viridiplantae</taxon>
        <taxon>Streptophyta</taxon>
        <taxon>Embryophyta</taxon>
        <taxon>Tracheophyta</taxon>
        <taxon>Spermatophyta</taxon>
        <taxon>Magnoliopsida</taxon>
        <taxon>eudicotyledons</taxon>
        <taxon>Gunneridae</taxon>
        <taxon>Pentapetalae</taxon>
        <taxon>rosids</taxon>
        <taxon>malvids</taxon>
        <taxon>Brassicales</taxon>
        <taxon>Brassicaceae</taxon>
        <taxon>Brassiceae</taxon>
        <taxon>Brassica</taxon>
    </lineage>
</organism>
<sequence length="386" mass="42573">MFVYHQDHFPENLTLVHPPQSLPIILIQKQQHLLPSQLSRDQYTMQQVLKYGGALVFESSYMHSLHQLILSNPSLPQQQTAESTNDVVHNQMRQDGPSYNLDIALQEHQLIPTVLGDAYNQASVVMATTQASIAMDTSQASAQSHGVYAATLTQGQWCGQLIMLPKLNTQMQSQPQVQSRSLAMHQPHDAFLSPQDNIVKDISAQNTIDHFPGQVTHAHPPQSLPIIPIQKHQPLLPSQVTRYQYTMQQVLKYGVASVPESSYMHSLHQLILSNPSLPQQQTAASTTDVVHNQIHQEGPSYNLDIALHEHHPIPTVLGVQLNMNHFSFTAPQVGLGHAAPSLQRIPKQDAYNQASVAMATTQASIAMDTSQASAQSCGVYAATLTQ</sequence>
<reference evidence="1" key="1">
    <citation type="submission" date="2019-12" db="EMBL/GenBank/DDBJ databases">
        <title>Genome sequencing and annotation of Brassica cretica.</title>
        <authorList>
            <person name="Studholme D.J."/>
            <person name="Sarris P.F."/>
        </authorList>
    </citation>
    <scope>NUCLEOTIDE SEQUENCE</scope>
    <source>
        <strain evidence="1">PFS-102/07</strain>
        <tissue evidence="1">Leaf</tissue>
    </source>
</reference>
<protein>
    <submittedName>
        <fullName evidence="1">Uncharacterized protein</fullName>
    </submittedName>
</protein>
<comment type="caution">
    <text evidence="1">The sequence shown here is derived from an EMBL/GenBank/DDBJ whole genome shotgun (WGS) entry which is preliminary data.</text>
</comment>
<dbReference type="EMBL" id="QGKY02001015">
    <property type="protein sequence ID" value="KAF2571099.1"/>
    <property type="molecule type" value="Genomic_DNA"/>
</dbReference>